<dbReference type="SUPFAM" id="SSF51197">
    <property type="entry name" value="Clavaminate synthase-like"/>
    <property type="match status" value="1"/>
</dbReference>
<name>A0A9W7BUA8_9STRA</name>
<dbReference type="AlphaFoldDB" id="A0A9W7BUA8"/>
<proteinExistence type="predicted"/>
<dbReference type="PANTHER" id="PTHR37563">
    <property type="entry name" value="PHYTANOYL-COA DIOXYGENASE FAMILY PROTEIN (AFU_ORTHOLOGUE AFUA_2G03330)"/>
    <property type="match status" value="1"/>
</dbReference>
<sequence>MKFLLLLLLLIASPLYTQTFAPPPSRPLKNSGLRNSVSPDAAGLLYADQESGLINQASLEGTFMKPPKSLLPLKTGTVKSGSGFGGGKETLFKERGRAIQKVLKKDGVVRIDGVLNKDTCAELRSWVLREADLRRSEVDSGTASISDHFSDVLLRKNRCDLRLPLSPLVETCVSGMTDPSTDLGYLLHSTLGPTSPLHELASMISYPSSSRQTAHPDTPYNSGIPLLTIFVALQDVDITMGPTTFLPGTNKSDKHAKFQSDHDNFLKGSKTVCAELKAGDCSCFDSRTIHLGGANLSEVERAMFYVSFRNPEFVAVGNPPSIKPELEGKFTLEDCSRM</sequence>
<dbReference type="Proteomes" id="UP001165160">
    <property type="component" value="Unassembled WGS sequence"/>
</dbReference>
<evidence type="ECO:0008006" key="4">
    <source>
        <dbReference type="Google" id="ProtNLM"/>
    </source>
</evidence>
<organism evidence="2 3">
    <name type="scientific">Triparma verrucosa</name>
    <dbReference type="NCBI Taxonomy" id="1606542"/>
    <lineage>
        <taxon>Eukaryota</taxon>
        <taxon>Sar</taxon>
        <taxon>Stramenopiles</taxon>
        <taxon>Ochrophyta</taxon>
        <taxon>Bolidophyceae</taxon>
        <taxon>Parmales</taxon>
        <taxon>Triparmaceae</taxon>
        <taxon>Triparma</taxon>
    </lineage>
</organism>
<keyword evidence="1" id="KW-0732">Signal</keyword>
<dbReference type="Gene3D" id="2.60.120.620">
    <property type="entry name" value="q2cbj1_9rhob like domain"/>
    <property type="match status" value="1"/>
</dbReference>
<evidence type="ECO:0000313" key="2">
    <source>
        <dbReference type="EMBL" id="GMH97571.1"/>
    </source>
</evidence>
<comment type="caution">
    <text evidence="2">The sequence shown here is derived from an EMBL/GenBank/DDBJ whole genome shotgun (WGS) entry which is preliminary data.</text>
</comment>
<dbReference type="PANTHER" id="PTHR37563:SF2">
    <property type="entry name" value="PHYTANOYL-COA DIOXYGENASE FAMILY PROTEIN (AFU_ORTHOLOGUE AFUA_2G03330)"/>
    <property type="match status" value="1"/>
</dbReference>
<dbReference type="EMBL" id="BRXX01000203">
    <property type="protein sequence ID" value="GMH97571.1"/>
    <property type="molecule type" value="Genomic_DNA"/>
</dbReference>
<dbReference type="InterPro" id="IPR051961">
    <property type="entry name" value="Fungal_Metabolite_Diox"/>
</dbReference>
<keyword evidence="3" id="KW-1185">Reference proteome</keyword>
<dbReference type="InterPro" id="IPR008775">
    <property type="entry name" value="Phytyl_CoA_dOase-like"/>
</dbReference>
<protein>
    <recommendedName>
        <fullName evidence="4">Phytanoyl-CoA dioxygenase</fullName>
    </recommendedName>
</protein>
<evidence type="ECO:0000313" key="3">
    <source>
        <dbReference type="Proteomes" id="UP001165160"/>
    </source>
</evidence>
<reference evidence="3" key="1">
    <citation type="journal article" date="2023" name="Commun. Biol.">
        <title>Genome analysis of Parmales, the sister group of diatoms, reveals the evolutionary specialization of diatoms from phago-mixotrophs to photoautotrophs.</title>
        <authorList>
            <person name="Ban H."/>
            <person name="Sato S."/>
            <person name="Yoshikawa S."/>
            <person name="Yamada K."/>
            <person name="Nakamura Y."/>
            <person name="Ichinomiya M."/>
            <person name="Sato N."/>
            <person name="Blanc-Mathieu R."/>
            <person name="Endo H."/>
            <person name="Kuwata A."/>
            <person name="Ogata H."/>
        </authorList>
    </citation>
    <scope>NUCLEOTIDE SEQUENCE [LARGE SCALE GENOMIC DNA]</scope>
    <source>
        <strain evidence="3">NIES 3699</strain>
    </source>
</reference>
<dbReference type="Pfam" id="PF05721">
    <property type="entry name" value="PhyH"/>
    <property type="match status" value="1"/>
</dbReference>
<feature type="chain" id="PRO_5040832061" description="Phytanoyl-CoA dioxygenase" evidence="1">
    <location>
        <begin position="20"/>
        <end position="338"/>
    </location>
</feature>
<evidence type="ECO:0000256" key="1">
    <source>
        <dbReference type="SAM" id="SignalP"/>
    </source>
</evidence>
<accession>A0A9W7BUA8</accession>
<gene>
    <name evidence="2" type="ORF">TrVE_jg1586</name>
</gene>
<feature type="signal peptide" evidence="1">
    <location>
        <begin position="1"/>
        <end position="19"/>
    </location>
</feature>